<evidence type="ECO:0000256" key="1">
    <source>
        <dbReference type="ARBA" id="ARBA00010790"/>
    </source>
</evidence>
<dbReference type="Gene3D" id="3.50.50.60">
    <property type="entry name" value="FAD/NAD(P)-binding domain"/>
    <property type="match status" value="1"/>
</dbReference>
<dbReference type="RefSeq" id="XP_049147106.1">
    <property type="nucleotide sequence ID" value="XM_049289961.1"/>
</dbReference>
<keyword evidence="3" id="KW-0274">FAD</keyword>
<evidence type="ECO:0000259" key="6">
    <source>
        <dbReference type="PROSITE" id="PS51164"/>
    </source>
</evidence>
<evidence type="ECO:0000256" key="4">
    <source>
        <dbReference type="SAM" id="MobiDB-lite"/>
    </source>
</evidence>
<dbReference type="GO" id="GO:0005576">
    <property type="term" value="C:extracellular region"/>
    <property type="evidence" value="ECO:0007669"/>
    <property type="project" value="InterPro"/>
</dbReference>
<evidence type="ECO:0000313" key="7">
    <source>
        <dbReference type="EMBL" id="UQC85492.1"/>
    </source>
</evidence>
<dbReference type="SMART" id="SM00236">
    <property type="entry name" value="fCBD"/>
    <property type="match status" value="1"/>
</dbReference>
<dbReference type="Pfam" id="PF00734">
    <property type="entry name" value="CBM_1"/>
    <property type="match status" value="1"/>
</dbReference>
<dbReference type="InterPro" id="IPR035971">
    <property type="entry name" value="CBD_sf"/>
</dbReference>
<dbReference type="GO" id="GO:0030248">
    <property type="term" value="F:cellulose binding"/>
    <property type="evidence" value="ECO:0007669"/>
    <property type="project" value="InterPro"/>
</dbReference>
<keyword evidence="2 5" id="KW-0732">Signal</keyword>
<dbReference type="FunFam" id="2.60.40.1210:FF:000004">
    <property type="entry name" value="Cellobiose dehydrogenase"/>
    <property type="match status" value="1"/>
</dbReference>
<dbReference type="GO" id="GO:0050660">
    <property type="term" value="F:flavin adenine dinucleotide binding"/>
    <property type="evidence" value="ECO:0007669"/>
    <property type="project" value="InterPro"/>
</dbReference>
<dbReference type="Pfam" id="PF05199">
    <property type="entry name" value="GMC_oxred_C"/>
    <property type="match status" value="1"/>
</dbReference>
<dbReference type="Pfam" id="PF13450">
    <property type="entry name" value="NAD_binding_8"/>
    <property type="match status" value="1"/>
</dbReference>
<dbReference type="KEGG" id="clup:CLUP02_10990"/>
<comment type="similarity">
    <text evidence="1 3">Belongs to the GMC oxidoreductase family.</text>
</comment>
<dbReference type="Pfam" id="PF16010">
    <property type="entry name" value="CDH-cyt"/>
    <property type="match status" value="1"/>
</dbReference>
<feature type="chain" id="PRO_5040324583" evidence="5">
    <location>
        <begin position="26"/>
        <end position="913"/>
    </location>
</feature>
<name>A0A9Q8WJW2_9PEZI</name>
<protein>
    <submittedName>
        <fullName evidence="7">Fungal cellulose binding domain-containing protein</fullName>
    </submittedName>
</protein>
<dbReference type="AlphaFoldDB" id="A0A9Q8WJW2"/>
<dbReference type="SUPFAM" id="SSF57180">
    <property type="entry name" value="Cellulose-binding domain"/>
    <property type="match status" value="1"/>
</dbReference>
<dbReference type="InterPro" id="IPR015920">
    <property type="entry name" value="Cellobiose_DH-like_cyt"/>
</dbReference>
<keyword evidence="8" id="KW-1185">Reference proteome</keyword>
<evidence type="ECO:0000256" key="5">
    <source>
        <dbReference type="SAM" id="SignalP"/>
    </source>
</evidence>
<dbReference type="GeneID" id="73344971"/>
<dbReference type="Proteomes" id="UP000830671">
    <property type="component" value="Chromosome 5"/>
</dbReference>
<feature type="region of interest" description="Disordered" evidence="4">
    <location>
        <begin position="235"/>
        <end position="258"/>
    </location>
</feature>
<dbReference type="InterPro" id="IPR000172">
    <property type="entry name" value="GMC_OxRdtase_N"/>
</dbReference>
<dbReference type="SUPFAM" id="SSF54373">
    <property type="entry name" value="FAD-linked reductases, C-terminal domain"/>
    <property type="match status" value="1"/>
</dbReference>
<evidence type="ECO:0000313" key="8">
    <source>
        <dbReference type="Proteomes" id="UP000830671"/>
    </source>
</evidence>
<dbReference type="PANTHER" id="PTHR47190">
    <property type="entry name" value="DEHYDROGENASE, PUTATIVE-RELATED"/>
    <property type="match status" value="1"/>
</dbReference>
<evidence type="ECO:0000256" key="3">
    <source>
        <dbReference type="RuleBase" id="RU003968"/>
    </source>
</evidence>
<dbReference type="Gene3D" id="3.30.410.10">
    <property type="entry name" value="Cholesterol Oxidase, domain 2"/>
    <property type="match status" value="1"/>
</dbReference>
<dbReference type="Pfam" id="PF00732">
    <property type="entry name" value="GMC_oxred_N"/>
    <property type="match status" value="1"/>
</dbReference>
<keyword evidence="3" id="KW-0285">Flavoprotein</keyword>
<dbReference type="InterPro" id="IPR053208">
    <property type="entry name" value="GMC_Oxidoreductase_CD"/>
</dbReference>
<dbReference type="Gene3D" id="2.60.40.1210">
    <property type="entry name" value="Cellobiose dehydrogenase, cytochrome domain"/>
    <property type="match status" value="1"/>
</dbReference>
<organism evidence="7 8">
    <name type="scientific">Colletotrichum lupini</name>
    <dbReference type="NCBI Taxonomy" id="145971"/>
    <lineage>
        <taxon>Eukaryota</taxon>
        <taxon>Fungi</taxon>
        <taxon>Dikarya</taxon>
        <taxon>Ascomycota</taxon>
        <taxon>Pezizomycotina</taxon>
        <taxon>Sordariomycetes</taxon>
        <taxon>Hypocreomycetidae</taxon>
        <taxon>Glomerellales</taxon>
        <taxon>Glomerellaceae</taxon>
        <taxon>Colletotrichum</taxon>
        <taxon>Colletotrichum acutatum species complex</taxon>
    </lineage>
</organism>
<dbReference type="SUPFAM" id="SSF51905">
    <property type="entry name" value="FAD/NAD(P)-binding domain"/>
    <property type="match status" value="1"/>
</dbReference>
<dbReference type="InterPro" id="IPR036188">
    <property type="entry name" value="FAD/NAD-bd_sf"/>
</dbReference>
<accession>A0A9Q8WJW2</accession>
<dbReference type="InterPro" id="IPR007867">
    <property type="entry name" value="GMC_OxRtase_C"/>
</dbReference>
<dbReference type="PROSITE" id="PS00623">
    <property type="entry name" value="GMC_OXRED_1"/>
    <property type="match status" value="1"/>
</dbReference>
<evidence type="ECO:0000256" key="2">
    <source>
        <dbReference type="ARBA" id="ARBA00022729"/>
    </source>
</evidence>
<feature type="signal peptide" evidence="5">
    <location>
        <begin position="1"/>
        <end position="25"/>
    </location>
</feature>
<dbReference type="CDD" id="cd09630">
    <property type="entry name" value="CDH_like_cytochrome"/>
    <property type="match status" value="1"/>
</dbReference>
<gene>
    <name evidence="7" type="ORF">CLUP02_10990</name>
</gene>
<dbReference type="SUPFAM" id="SSF49344">
    <property type="entry name" value="CBD9-like"/>
    <property type="match status" value="1"/>
</dbReference>
<proteinExistence type="inferred from homology"/>
<dbReference type="PROSITE" id="PS51164">
    <property type="entry name" value="CBM1_2"/>
    <property type="match status" value="1"/>
</dbReference>
<dbReference type="GO" id="GO:0016614">
    <property type="term" value="F:oxidoreductase activity, acting on CH-OH group of donors"/>
    <property type="evidence" value="ECO:0007669"/>
    <property type="project" value="InterPro"/>
</dbReference>
<feature type="domain" description="CBM1" evidence="6">
    <location>
        <begin position="806"/>
        <end position="842"/>
    </location>
</feature>
<reference evidence="7" key="1">
    <citation type="journal article" date="2021" name="Mol. Plant Microbe Interact.">
        <title>Complete Genome Sequence of the Plant-Pathogenic Fungus Colletotrichum lupini.</title>
        <authorList>
            <person name="Baroncelli R."/>
            <person name="Pensec F."/>
            <person name="Da Lio D."/>
            <person name="Boufleur T."/>
            <person name="Vicente I."/>
            <person name="Sarrocco S."/>
            <person name="Picot A."/>
            <person name="Baraldi E."/>
            <person name="Sukno S."/>
            <person name="Thon M."/>
            <person name="Le Floch G."/>
        </authorList>
    </citation>
    <scope>NUCLEOTIDE SEQUENCE</scope>
    <source>
        <strain evidence="7">IMI 504893</strain>
    </source>
</reference>
<dbReference type="InterPro" id="IPR000254">
    <property type="entry name" value="CBD"/>
</dbReference>
<dbReference type="EMBL" id="CP019477">
    <property type="protein sequence ID" value="UQC85492.1"/>
    <property type="molecule type" value="Genomic_DNA"/>
</dbReference>
<dbReference type="PANTHER" id="PTHR47190:SF2">
    <property type="entry name" value="CELLOBIOSE DEHYDROGENASE (AFU_ORTHOLOGUE AFUA_2G17620)"/>
    <property type="match status" value="1"/>
</dbReference>
<sequence length="913" mass="96575">MKFFSRSGALAALLATTSLLDGAAAQSPTPVVLTDSKTGIIFDTWSATSAQTAGGMTYGFALPQNALTTDANEFVGYLQCASKNGQGTGWCGISLGGSMTNKLLLMAWPSGSDILTSFRWATGYVMPDVYAGDAKLTQISSTINATHYTLIYRCQNCFNWNHNGATGSVSTSAGSLVLGWAQAFTSPTNPTCPASVNLVQHDNQGIHGAALDANAANPSYSAWAALATKTVTGSCGGATTTSAPPSTTTTKAPTGPTGVPVPSGTYDYIVIGAGAGGIPLADKLSEAGKSVLLIEKGPPSSGRWGGTMKPTWLEGTNLTRFDVPGLCNQIWRDSAGIACQDTDQMAGCVLGGGTAINAALWWKPYAQDWDYNFPAGWKSTDVAAATSRVFSRIPGTTTPSQDGKVYLTNGFNAIAGGLRTAGWSELDLNANPNSKNRTFGKTPYMYSGGERGGPMATYLLTASKRSNFKLWTKTAVKRVVRTGGHITGIEVEPYLDGGYTGTVNVTNISGRVILSAGTFGSAKLLLRSGIGPQDQLEIVKSSTDGPTMISNASWINLPVGYNLEDHTNTDTVVTHPDVQFYDFYEAYTDPNVTDKNLYLQKRSGILAQSAPNIGPLFFEEIKGADGITRQMQYTARMEGSLGAPDGKTITISQYLGRGATSRGRMTIQANLGTVVSTVPYLRDQNDVEAVIKGLENLQTSLKSVANLVWNFPPPGTTVRDYVNNMLVSYSNRRANHWIGTNKLGTSDGRSKGDSVVDVNTKVYGTDNLFVVDASIFPGMVTTNPSSYIVVSAEHAAAKILALATSTAQPLYGQCGGSTWNGSFQCATGLKCTIKDAYYSQCGMAEQSPVTSQRNLDLTSAPAVAGGSSFGRVSRNWTRLSCSASPSRGVFADSFAVTIVARRYPPRHHNACPR</sequence>
<dbReference type="GO" id="GO:0005975">
    <property type="term" value="P:carbohydrate metabolic process"/>
    <property type="evidence" value="ECO:0007669"/>
    <property type="project" value="InterPro"/>
</dbReference>